<dbReference type="Proteomes" id="UP000075880">
    <property type="component" value="Unassembled WGS sequence"/>
</dbReference>
<sequence>MKKKNGFYFACRKKLHISQLHIQAVIPHQ</sequence>
<organism evidence="1 2">
    <name type="scientific">Anopheles atroparvus</name>
    <name type="common">European mosquito</name>
    <dbReference type="NCBI Taxonomy" id="41427"/>
    <lineage>
        <taxon>Eukaryota</taxon>
        <taxon>Metazoa</taxon>
        <taxon>Ecdysozoa</taxon>
        <taxon>Arthropoda</taxon>
        <taxon>Hexapoda</taxon>
        <taxon>Insecta</taxon>
        <taxon>Pterygota</taxon>
        <taxon>Neoptera</taxon>
        <taxon>Endopterygota</taxon>
        <taxon>Diptera</taxon>
        <taxon>Nematocera</taxon>
        <taxon>Culicoidea</taxon>
        <taxon>Culicidae</taxon>
        <taxon>Anophelinae</taxon>
        <taxon>Anopheles</taxon>
    </lineage>
</organism>
<dbReference type="EnsemblMetazoa" id="ENSAATROPT014639">
    <property type="protein sequence ID" value="ENSAATROPP013333"/>
    <property type="gene ID" value="ENSAATROPG011878"/>
</dbReference>
<proteinExistence type="predicted"/>
<reference evidence="1" key="1">
    <citation type="submission" date="2024-04" db="UniProtKB">
        <authorList>
            <consortium name="EnsemblMetazoa"/>
        </authorList>
    </citation>
    <scope>IDENTIFICATION</scope>
    <source>
        <strain evidence="1">EBRO</strain>
    </source>
</reference>
<protein>
    <submittedName>
        <fullName evidence="1">Uncharacterized protein</fullName>
    </submittedName>
</protein>
<keyword evidence="2" id="KW-1185">Reference proteome</keyword>
<name>A0AAG5DRY8_ANOAO</name>
<accession>A0AAG5DRY8</accession>
<evidence type="ECO:0000313" key="2">
    <source>
        <dbReference type="Proteomes" id="UP000075880"/>
    </source>
</evidence>
<evidence type="ECO:0000313" key="1">
    <source>
        <dbReference type="EnsemblMetazoa" id="ENSAATROPP013333"/>
    </source>
</evidence>
<dbReference type="AlphaFoldDB" id="A0AAG5DRY8"/>